<keyword evidence="4" id="KW-1185">Reference proteome</keyword>
<sequence>MGRALNDRMPAYTRKKRLSGNVYAYYWELPHWAKPTKDAATGKMVPATRHDRQCPVASEPLGSDKGIAYQKAEALNATLTEWRTADPAKGLAVGTVAWLFDWYRKQERFTSKAAKTRKDYRKLMDMLVQLETKKGAPHFGTRRASDVDGPVADKIYKVLKPRGVRQASYAMQVCRLVWSWALRHHRVTGVKENPFLGMGLVSKAKKGNRGTTRAEYDLYRATARAMGFQSMATAAALAFEGCQRTWDAFGYEDPDGVKQRGFLWEDYTDETISLVQSKTGTRVTLPLAIKGADGERLSLYPDLEEEIARSREMQRDGVDVIVVEERSGEKYKERRMSSVHRQICEKAGLPKEMTFTGFRHGGITEVGSVTADVRPISGHATLDVTRIYNKVTEDKAREIASARRAHVLLIAGTTEPDGESE</sequence>
<evidence type="ECO:0000313" key="3">
    <source>
        <dbReference type="EMBL" id="WBO23983.1"/>
    </source>
</evidence>
<dbReference type="InterPro" id="IPR011010">
    <property type="entry name" value="DNA_brk_join_enz"/>
</dbReference>
<dbReference type="Gene3D" id="1.10.443.10">
    <property type="entry name" value="Intergrase catalytic core"/>
    <property type="match status" value="1"/>
</dbReference>
<dbReference type="SUPFAM" id="SSF56349">
    <property type="entry name" value="DNA breaking-rejoining enzymes"/>
    <property type="match status" value="1"/>
</dbReference>
<gene>
    <name evidence="3" type="ORF">PBT88_07690</name>
</gene>
<evidence type="ECO:0000256" key="2">
    <source>
        <dbReference type="ARBA" id="ARBA00023172"/>
    </source>
</evidence>
<protein>
    <recommendedName>
        <fullName evidence="5">Tyr recombinase domain-containing protein</fullName>
    </recommendedName>
</protein>
<evidence type="ECO:0008006" key="5">
    <source>
        <dbReference type="Google" id="ProtNLM"/>
    </source>
</evidence>
<evidence type="ECO:0000313" key="4">
    <source>
        <dbReference type="Proteomes" id="UP001210865"/>
    </source>
</evidence>
<dbReference type="Gene3D" id="1.10.150.130">
    <property type="match status" value="1"/>
</dbReference>
<name>A0ABY7NTJ5_9SPHN</name>
<dbReference type="RefSeq" id="WP_270078612.1">
    <property type="nucleotide sequence ID" value="NZ_CP115174.1"/>
</dbReference>
<keyword evidence="2" id="KW-0233">DNA recombination</keyword>
<dbReference type="Proteomes" id="UP001210865">
    <property type="component" value="Chromosome"/>
</dbReference>
<evidence type="ECO:0000256" key="1">
    <source>
        <dbReference type="ARBA" id="ARBA00023125"/>
    </source>
</evidence>
<keyword evidence="1" id="KW-0238">DNA-binding</keyword>
<accession>A0ABY7NTJ5</accession>
<dbReference type="EMBL" id="CP115174">
    <property type="protein sequence ID" value="WBO23983.1"/>
    <property type="molecule type" value="Genomic_DNA"/>
</dbReference>
<organism evidence="3 4">
    <name type="scientific">Sphingomonas abietis</name>
    <dbReference type="NCBI Taxonomy" id="3012344"/>
    <lineage>
        <taxon>Bacteria</taxon>
        <taxon>Pseudomonadati</taxon>
        <taxon>Pseudomonadota</taxon>
        <taxon>Alphaproteobacteria</taxon>
        <taxon>Sphingomonadales</taxon>
        <taxon>Sphingomonadaceae</taxon>
        <taxon>Sphingomonas</taxon>
    </lineage>
</organism>
<dbReference type="InterPro" id="IPR010998">
    <property type="entry name" value="Integrase_recombinase_N"/>
</dbReference>
<dbReference type="InterPro" id="IPR013762">
    <property type="entry name" value="Integrase-like_cat_sf"/>
</dbReference>
<proteinExistence type="predicted"/>
<reference evidence="3 4" key="1">
    <citation type="submission" date="2022-12" db="EMBL/GenBank/DDBJ databases">
        <title>Sphingomonas abieness sp. nov., an endophytic bacterium isolated from Abies koreana.</title>
        <authorList>
            <person name="Jiang L."/>
            <person name="Lee J."/>
        </authorList>
    </citation>
    <scope>NUCLEOTIDE SEQUENCE [LARGE SCALE GENOMIC DNA]</scope>
    <source>
        <strain evidence="4">PAMB 00755</strain>
    </source>
</reference>